<evidence type="ECO:0000313" key="2">
    <source>
        <dbReference type="Proteomes" id="UP001144471"/>
    </source>
</evidence>
<dbReference type="RefSeq" id="WP_281832157.1">
    <property type="nucleotide sequence ID" value="NZ_BSDY01000001.1"/>
</dbReference>
<comment type="caution">
    <text evidence="1">The sequence shown here is derived from an EMBL/GenBank/DDBJ whole genome shotgun (WGS) entry which is preliminary data.</text>
</comment>
<protein>
    <submittedName>
        <fullName evidence="1">Uncharacterized protein</fullName>
    </submittedName>
</protein>
<accession>A0A9W6GIH5</accession>
<sequence length="141" mass="15874">MDSISWSFDRDIDIITSRSKEHLGVVSSIPKLKDLICRFLKDEYDSTPAFSGGLDIEIRPADFTVRQISPDDGFSHPARVATGEPEILVSTFVRPNKRREEILETAIRLGCEWAYKESGCKKTSVTKLPLEACKEVSIQNK</sequence>
<dbReference type="AlphaFoldDB" id="A0A9W6GIH5"/>
<gene>
    <name evidence="1" type="ORF">PM10SUCC1_00240</name>
</gene>
<dbReference type="Proteomes" id="UP001144471">
    <property type="component" value="Unassembled WGS sequence"/>
</dbReference>
<reference evidence="1" key="1">
    <citation type="submission" date="2022-12" db="EMBL/GenBank/DDBJ databases">
        <title>Reference genome sequencing for broad-spectrum identification of bacterial and archaeal isolates by mass spectrometry.</title>
        <authorList>
            <person name="Sekiguchi Y."/>
            <person name="Tourlousse D.M."/>
        </authorList>
    </citation>
    <scope>NUCLEOTIDE SEQUENCE</scope>
    <source>
        <strain evidence="1">10succ1</strain>
    </source>
</reference>
<dbReference type="EMBL" id="BSDY01000001">
    <property type="protein sequence ID" value="GLI54509.1"/>
    <property type="molecule type" value="Genomic_DNA"/>
</dbReference>
<organism evidence="1 2">
    <name type="scientific">Propionigenium maris DSM 9537</name>
    <dbReference type="NCBI Taxonomy" id="1123000"/>
    <lineage>
        <taxon>Bacteria</taxon>
        <taxon>Fusobacteriati</taxon>
        <taxon>Fusobacteriota</taxon>
        <taxon>Fusobacteriia</taxon>
        <taxon>Fusobacteriales</taxon>
        <taxon>Fusobacteriaceae</taxon>
        <taxon>Propionigenium</taxon>
    </lineage>
</organism>
<keyword evidence="2" id="KW-1185">Reference proteome</keyword>
<proteinExistence type="predicted"/>
<evidence type="ECO:0000313" key="1">
    <source>
        <dbReference type="EMBL" id="GLI54509.1"/>
    </source>
</evidence>
<name>A0A9W6GIH5_9FUSO</name>